<evidence type="ECO:0000313" key="2">
    <source>
        <dbReference type="EMBL" id="ADY26220.1"/>
    </source>
</evidence>
<dbReference type="OrthoDB" id="70700at2"/>
<evidence type="ECO:0000256" key="1">
    <source>
        <dbReference type="SAM" id="SignalP"/>
    </source>
</evidence>
<dbReference type="EMBL" id="CP002536">
    <property type="protein sequence ID" value="ADY26220.1"/>
    <property type="molecule type" value="Genomic_DNA"/>
</dbReference>
<evidence type="ECO:0000313" key="3">
    <source>
        <dbReference type="Proteomes" id="UP000007718"/>
    </source>
</evidence>
<keyword evidence="1" id="KW-0732">Signal</keyword>
<feature type="chain" id="PRO_5003257761" evidence="1">
    <location>
        <begin position="20"/>
        <end position="303"/>
    </location>
</feature>
<dbReference type="STRING" id="693977.Deipr_1068"/>
<dbReference type="RefSeq" id="WP_013614829.1">
    <property type="nucleotide sequence ID" value="NC_015161.1"/>
</dbReference>
<dbReference type="AlphaFoldDB" id="F0RN78"/>
<gene>
    <name evidence="2" type="ordered locus">Deipr_1068</name>
</gene>
<reference evidence="2 3" key="2">
    <citation type="journal article" date="2012" name="Stand. Genomic Sci.">
        <title>Complete genome sequence of the orange-red pigmented, radioresistant Deinococcus proteolyticus type strain (MRP(T)).</title>
        <authorList>
            <person name="Copeland A."/>
            <person name="Zeytun A."/>
            <person name="Yassawong M."/>
            <person name="Nolan M."/>
            <person name="Lucas S."/>
            <person name="Hammon N."/>
            <person name="Deshpande S."/>
            <person name="Cheng J.F."/>
            <person name="Han C."/>
            <person name="Tapia R."/>
            <person name="Goodwin L.A."/>
            <person name="Pitluck S."/>
            <person name="Mavromatis K."/>
            <person name="Liolios K."/>
            <person name="Pagani I."/>
            <person name="Ivanova N."/>
            <person name="Mikhailova N."/>
            <person name="Pati A."/>
            <person name="Chen A."/>
            <person name="Palaniappan K."/>
            <person name="Land M."/>
            <person name="Hauser L."/>
            <person name="Jeffries C.D."/>
            <person name="Brambilla E.M."/>
            <person name="Rohde M."/>
            <person name="Sikorski J."/>
            <person name="Pukall R."/>
            <person name="Goker M."/>
            <person name="Detter J.C."/>
            <person name="Woyke T."/>
            <person name="Bristow J."/>
            <person name="Eisen J.A."/>
            <person name="Markowitz V."/>
            <person name="Hugenholtz P."/>
            <person name="Kyrpides N.C."/>
            <person name="Klenk H.P."/>
            <person name="Lapidus A."/>
        </authorList>
    </citation>
    <scope>NUCLEOTIDE SEQUENCE [LARGE SCALE GENOMIC DNA]</scope>
    <source>
        <strain evidence="3">ATCC 35074 / DSM 20540 / JCM 6276 / NBRC 101906 / NCIMB 13154 / VKM Ac-1939 / CCM 2703 / MRP</strain>
    </source>
</reference>
<keyword evidence="3" id="KW-1185">Reference proteome</keyword>
<accession>F0RN78</accession>
<organism evidence="2 3">
    <name type="scientific">Deinococcus proteolyticus (strain ATCC 35074 / DSM 20540 / JCM 6276 / NBRC 101906 / NCIMB 13154 / VKM Ac-1939 / CCM 2703 / MRP)</name>
    <dbReference type="NCBI Taxonomy" id="693977"/>
    <lineage>
        <taxon>Bacteria</taxon>
        <taxon>Thermotogati</taxon>
        <taxon>Deinococcota</taxon>
        <taxon>Deinococci</taxon>
        <taxon>Deinococcales</taxon>
        <taxon>Deinococcaceae</taxon>
        <taxon>Deinococcus</taxon>
    </lineage>
</organism>
<sequence length="303" mass="31420">MEWVGLVCLLSGALGLGQAAAGSAAPAAAQEQGQGQAPARVQATAADPAALERLLSRISEGNYVLGKLPPGVEVPLPARTEIVGGQFAPEGGSAAVYLDTALSGAALQDFYLAQSGWKQGQPGWGEAESGFVAAEEPDAAGQPLIFYRTAPAAVIQLTFSGPADTQGRRPLVLWYRTGADAVRQVSSPQRFGPGYGPSNLPTLRAPAGVTVGGGGSGRSDADWHQSTSLQGEVTLSALHSHYAAQLKQQGWTQAGELVQERSATSLWTLPARGDQGPRELVLNLGARSGQEFSGFLLLRELNP</sequence>
<proteinExistence type="predicted"/>
<dbReference type="Proteomes" id="UP000007718">
    <property type="component" value="Chromosome"/>
</dbReference>
<protein>
    <submittedName>
        <fullName evidence="2">Uncharacterized protein</fullName>
    </submittedName>
</protein>
<feature type="signal peptide" evidence="1">
    <location>
        <begin position="1"/>
        <end position="19"/>
    </location>
</feature>
<dbReference type="KEGG" id="dpt:Deipr_1068"/>
<reference evidence="3" key="1">
    <citation type="submission" date="2011-02" db="EMBL/GenBank/DDBJ databases">
        <title>The complete sequence of chromosome of Deinococcus proteolyticus DSM 20540.</title>
        <authorList>
            <consortium name="US DOE Joint Genome Institute (JGI-PGF)"/>
            <person name="Lucas S."/>
            <person name="Copeland A."/>
            <person name="Lapidus A."/>
            <person name="Bruce D."/>
            <person name="Goodwin L."/>
            <person name="Pitluck S."/>
            <person name="Kyrpides N."/>
            <person name="Mavromatis K."/>
            <person name="Pagani I."/>
            <person name="Ivanova N."/>
            <person name="Ovchinnikova G."/>
            <person name="Zeytun A."/>
            <person name="Detter J.C."/>
            <person name="Han C."/>
            <person name="Land M."/>
            <person name="Hauser L."/>
            <person name="Markowitz V."/>
            <person name="Cheng J.-F."/>
            <person name="Hugenholtz P."/>
            <person name="Woyke T."/>
            <person name="Wu D."/>
            <person name="Pukall R."/>
            <person name="Steenblock K."/>
            <person name="Brambilla E."/>
            <person name="Klenk H.-P."/>
            <person name="Eisen J.A."/>
        </authorList>
    </citation>
    <scope>NUCLEOTIDE SEQUENCE [LARGE SCALE GENOMIC DNA]</scope>
    <source>
        <strain evidence="3">ATCC 35074 / DSM 20540 / JCM 6276 / NBRC 101906 / NCIMB 13154 / VKM Ac-1939 / CCM 2703 / MRP</strain>
    </source>
</reference>
<dbReference type="HOGENOM" id="CLU_942410_0_0_0"/>
<name>F0RN78_DEIPM</name>